<evidence type="ECO:0000313" key="3">
    <source>
        <dbReference type="EMBL" id="HFC47265.1"/>
    </source>
</evidence>
<dbReference type="EMBL" id="DRND01000417">
    <property type="protein sequence ID" value="HFC47265.1"/>
    <property type="molecule type" value="Genomic_DNA"/>
</dbReference>
<name>A0A7V2SZM7_9BACT</name>
<accession>A0A7V2SZM7</accession>
<evidence type="ECO:0000256" key="2">
    <source>
        <dbReference type="SAM" id="SignalP"/>
    </source>
</evidence>
<feature type="signal peptide" evidence="2">
    <location>
        <begin position="1"/>
        <end position="30"/>
    </location>
</feature>
<keyword evidence="1" id="KW-0175">Coiled coil</keyword>
<feature type="chain" id="PRO_5030756802" evidence="2">
    <location>
        <begin position="31"/>
        <end position="82"/>
    </location>
</feature>
<keyword evidence="2" id="KW-0732">Signal</keyword>
<gene>
    <name evidence="3" type="ORF">ENJ63_05210</name>
</gene>
<dbReference type="AlphaFoldDB" id="A0A7V2SZM7"/>
<sequence>MSRIGFFRTAGCAIMASILICFAVSSYSLAEDESRQEIQYVIKELKMLKAQMAEKEREIKRLHEEQEALRRALRQRDREIEL</sequence>
<proteinExistence type="predicted"/>
<dbReference type="Proteomes" id="UP000885797">
    <property type="component" value="Unassembled WGS sequence"/>
</dbReference>
<reference evidence="3" key="1">
    <citation type="journal article" date="2020" name="mSystems">
        <title>Genome- and Community-Level Interaction Insights into Carbon Utilization and Element Cycling Functions of Hydrothermarchaeota in Hydrothermal Sediment.</title>
        <authorList>
            <person name="Zhou Z."/>
            <person name="Liu Y."/>
            <person name="Xu W."/>
            <person name="Pan J."/>
            <person name="Luo Z.H."/>
            <person name="Li M."/>
        </authorList>
    </citation>
    <scope>NUCLEOTIDE SEQUENCE [LARGE SCALE GENOMIC DNA]</scope>
    <source>
        <strain evidence="3">HyVt-503</strain>
    </source>
</reference>
<evidence type="ECO:0000256" key="1">
    <source>
        <dbReference type="SAM" id="Coils"/>
    </source>
</evidence>
<feature type="non-terminal residue" evidence="3">
    <location>
        <position position="82"/>
    </location>
</feature>
<organism evidence="3">
    <name type="scientific">Dissulfuribacter thermophilus</name>
    <dbReference type="NCBI Taxonomy" id="1156395"/>
    <lineage>
        <taxon>Bacteria</taxon>
        <taxon>Pseudomonadati</taxon>
        <taxon>Thermodesulfobacteriota</taxon>
        <taxon>Dissulfuribacteria</taxon>
        <taxon>Dissulfuribacterales</taxon>
        <taxon>Dissulfuribacteraceae</taxon>
        <taxon>Dissulfuribacter</taxon>
    </lineage>
</organism>
<feature type="coiled-coil region" evidence="1">
    <location>
        <begin position="38"/>
        <end position="79"/>
    </location>
</feature>
<protein>
    <submittedName>
        <fullName evidence="3">Uncharacterized protein</fullName>
    </submittedName>
</protein>
<comment type="caution">
    <text evidence="3">The sequence shown here is derived from an EMBL/GenBank/DDBJ whole genome shotgun (WGS) entry which is preliminary data.</text>
</comment>